<keyword evidence="2" id="KW-1185">Reference proteome</keyword>
<gene>
    <name evidence="1" type="ORF">ACFSJG_12340</name>
</gene>
<evidence type="ECO:0000313" key="2">
    <source>
        <dbReference type="Proteomes" id="UP001597286"/>
    </source>
</evidence>
<dbReference type="Proteomes" id="UP001597286">
    <property type="component" value="Unassembled WGS sequence"/>
</dbReference>
<name>A0ABW4P409_9NOCA</name>
<dbReference type="EMBL" id="JBHUFB010000010">
    <property type="protein sequence ID" value="MFD1813009.1"/>
    <property type="molecule type" value="Genomic_DNA"/>
</dbReference>
<sequence length="104" mass="10638">MAYVNSWHRGGAGTELVGGWRVESTFTVELCVLPGCSRPVAAAGGACTRCRAGYGSWIRLGESSSGTHCGLCGAAEILGDALCQDCAEIADTRVGARVGMRATG</sequence>
<protein>
    <submittedName>
        <fullName evidence="1">Uncharacterized protein</fullName>
    </submittedName>
</protein>
<reference evidence="2" key="1">
    <citation type="journal article" date="2019" name="Int. J. Syst. Evol. Microbiol.">
        <title>The Global Catalogue of Microorganisms (GCM) 10K type strain sequencing project: providing services to taxonomists for standard genome sequencing and annotation.</title>
        <authorList>
            <consortium name="The Broad Institute Genomics Platform"/>
            <consortium name="The Broad Institute Genome Sequencing Center for Infectious Disease"/>
            <person name="Wu L."/>
            <person name="Ma J."/>
        </authorList>
    </citation>
    <scope>NUCLEOTIDE SEQUENCE [LARGE SCALE GENOMIC DNA]</scope>
    <source>
        <strain evidence="2">DT72</strain>
    </source>
</reference>
<evidence type="ECO:0000313" key="1">
    <source>
        <dbReference type="EMBL" id="MFD1813009.1"/>
    </source>
</evidence>
<dbReference type="RefSeq" id="WP_378485514.1">
    <property type="nucleotide sequence ID" value="NZ_JBHUFB010000010.1"/>
</dbReference>
<proteinExistence type="predicted"/>
<organism evidence="1 2">
    <name type="scientific">Rhodococcus gannanensis</name>
    <dbReference type="NCBI Taxonomy" id="1960308"/>
    <lineage>
        <taxon>Bacteria</taxon>
        <taxon>Bacillati</taxon>
        <taxon>Actinomycetota</taxon>
        <taxon>Actinomycetes</taxon>
        <taxon>Mycobacteriales</taxon>
        <taxon>Nocardiaceae</taxon>
        <taxon>Rhodococcus</taxon>
    </lineage>
</organism>
<accession>A0ABW4P409</accession>
<comment type="caution">
    <text evidence="1">The sequence shown here is derived from an EMBL/GenBank/DDBJ whole genome shotgun (WGS) entry which is preliminary data.</text>
</comment>